<evidence type="ECO:0000313" key="1">
    <source>
        <dbReference type="EMBL" id="KAH1183901.1"/>
    </source>
</evidence>
<sequence length="102" mass="12112">MLEMDKALWEEWAWVWFLYLDETIPPPLSCHNLRKVGAFREMVQVLLQLVYLYMALSPSVLNYQSFELIYVCPYCLILNQAHSCFPLFFQSFLLGCCVNHLR</sequence>
<dbReference type="AlphaFoldDB" id="A0A9D4B7R4"/>
<protein>
    <submittedName>
        <fullName evidence="1">Uncharacterized protein</fullName>
    </submittedName>
</protein>
<keyword evidence="2" id="KW-1185">Reference proteome</keyword>
<accession>A0A9D4B7R4</accession>
<reference evidence="1" key="1">
    <citation type="submission" date="2021-09" db="EMBL/GenBank/DDBJ databases">
        <title>The genome of Mauremys mutica provides insights into the evolution of semi-aquatic lifestyle.</title>
        <authorList>
            <person name="Gong S."/>
            <person name="Gao Y."/>
        </authorList>
    </citation>
    <scope>NUCLEOTIDE SEQUENCE</scope>
    <source>
        <strain evidence="1">MM-2020</strain>
        <tissue evidence="1">Muscle</tissue>
    </source>
</reference>
<organism evidence="1 2">
    <name type="scientific">Mauremys mutica</name>
    <name type="common">yellowpond turtle</name>
    <dbReference type="NCBI Taxonomy" id="74926"/>
    <lineage>
        <taxon>Eukaryota</taxon>
        <taxon>Metazoa</taxon>
        <taxon>Chordata</taxon>
        <taxon>Craniata</taxon>
        <taxon>Vertebrata</taxon>
        <taxon>Euteleostomi</taxon>
        <taxon>Archelosauria</taxon>
        <taxon>Testudinata</taxon>
        <taxon>Testudines</taxon>
        <taxon>Cryptodira</taxon>
        <taxon>Durocryptodira</taxon>
        <taxon>Testudinoidea</taxon>
        <taxon>Geoemydidae</taxon>
        <taxon>Geoemydinae</taxon>
        <taxon>Mauremys</taxon>
    </lineage>
</organism>
<gene>
    <name evidence="1" type="ORF">KIL84_014517</name>
</gene>
<proteinExistence type="predicted"/>
<evidence type="ECO:0000313" key="2">
    <source>
        <dbReference type="Proteomes" id="UP000827986"/>
    </source>
</evidence>
<comment type="caution">
    <text evidence="1">The sequence shown here is derived from an EMBL/GenBank/DDBJ whole genome shotgun (WGS) entry which is preliminary data.</text>
</comment>
<dbReference type="Proteomes" id="UP000827986">
    <property type="component" value="Unassembled WGS sequence"/>
</dbReference>
<name>A0A9D4B7R4_9SAUR</name>
<dbReference type="EMBL" id="JAHDVG010000465">
    <property type="protein sequence ID" value="KAH1183901.1"/>
    <property type="molecule type" value="Genomic_DNA"/>
</dbReference>